<evidence type="ECO:0000313" key="2">
    <source>
        <dbReference type="EMBL" id="KPA76444.1"/>
    </source>
</evidence>
<feature type="compositionally biased region" description="Acidic residues" evidence="1">
    <location>
        <begin position="281"/>
        <end position="303"/>
    </location>
</feature>
<accession>A0A0N0VDT2</accession>
<gene>
    <name evidence="2" type="ORF">ABB37_07767</name>
</gene>
<dbReference type="AlphaFoldDB" id="A0A0N0VDT2"/>
<dbReference type="OrthoDB" id="273456at2759"/>
<name>A0A0N0VDT2_LEPPY</name>
<dbReference type="OMA" id="RCRTETR"/>
<feature type="compositionally biased region" description="Basic and acidic residues" evidence="1">
    <location>
        <begin position="1"/>
        <end position="11"/>
    </location>
</feature>
<feature type="compositionally biased region" description="Basic and acidic residues" evidence="1">
    <location>
        <begin position="270"/>
        <end position="280"/>
    </location>
</feature>
<feature type="compositionally biased region" description="Low complexity" evidence="1">
    <location>
        <begin position="154"/>
        <end position="181"/>
    </location>
</feature>
<organism evidence="2 3">
    <name type="scientific">Leptomonas pyrrhocoris</name>
    <name type="common">Firebug parasite</name>
    <dbReference type="NCBI Taxonomy" id="157538"/>
    <lineage>
        <taxon>Eukaryota</taxon>
        <taxon>Discoba</taxon>
        <taxon>Euglenozoa</taxon>
        <taxon>Kinetoplastea</taxon>
        <taxon>Metakinetoplastina</taxon>
        <taxon>Trypanosomatida</taxon>
        <taxon>Trypanosomatidae</taxon>
        <taxon>Leishmaniinae</taxon>
        <taxon>Leptomonas</taxon>
    </lineage>
</organism>
<reference evidence="2 3" key="1">
    <citation type="submission" date="2015-07" db="EMBL/GenBank/DDBJ databases">
        <title>High-quality genome of monoxenous trypanosomatid Leptomonas pyrrhocoris.</title>
        <authorList>
            <person name="Flegontov P."/>
            <person name="Butenko A."/>
            <person name="Firsov S."/>
            <person name="Vlcek C."/>
            <person name="Logacheva M.D."/>
            <person name="Field M."/>
            <person name="Filatov D."/>
            <person name="Flegontova O."/>
            <person name="Gerasimov E."/>
            <person name="Jackson A.P."/>
            <person name="Kelly S."/>
            <person name="Opperdoes F."/>
            <person name="O'Reilly A."/>
            <person name="Votypka J."/>
            <person name="Yurchenko V."/>
            <person name="Lukes J."/>
        </authorList>
    </citation>
    <scope>NUCLEOTIDE SEQUENCE [LARGE SCALE GENOMIC DNA]</scope>
    <source>
        <strain evidence="2">H10</strain>
    </source>
</reference>
<feature type="compositionally biased region" description="Basic and acidic residues" evidence="1">
    <location>
        <begin position="187"/>
        <end position="202"/>
    </location>
</feature>
<evidence type="ECO:0000256" key="1">
    <source>
        <dbReference type="SAM" id="MobiDB-lite"/>
    </source>
</evidence>
<proteinExistence type="predicted"/>
<dbReference type="Proteomes" id="UP000037923">
    <property type="component" value="Unassembled WGS sequence"/>
</dbReference>
<dbReference type="RefSeq" id="XP_015654883.1">
    <property type="nucleotide sequence ID" value="XM_015806519.1"/>
</dbReference>
<keyword evidence="3" id="KW-1185">Reference proteome</keyword>
<feature type="region of interest" description="Disordered" evidence="1">
    <location>
        <begin position="144"/>
        <end position="202"/>
    </location>
</feature>
<feature type="region of interest" description="Disordered" evidence="1">
    <location>
        <begin position="1"/>
        <end position="57"/>
    </location>
</feature>
<dbReference type="GeneID" id="26908052"/>
<feature type="region of interest" description="Disordered" evidence="1">
    <location>
        <begin position="255"/>
        <end position="325"/>
    </location>
</feature>
<comment type="caution">
    <text evidence="2">The sequence shown here is derived from an EMBL/GenBank/DDBJ whole genome shotgun (WGS) entry which is preliminary data.</text>
</comment>
<sequence>MSEQVPKRADQPPRFGGAPSSSKQKQQHRQQHDSKPPGKRPPMADQRKKKPAAPQDNVRYAVIITNVENDFGKLHNSALPYHCGLRADYEETLEVERLIHTSGVEAKNLISATRGCGYAVRCRTETRSAEVSFYGPADADFAPMQLQKQPRPGPGASATAGSSSQTTTTTTAATAASEPAPAVDPAAHTEDATAEQTGDHEVTETAAATTNALEALALRLRRMRYFEDKLPVHVHLPGHAAGDVLLRVNGDGKAEAEVQRTTETAATTIGEKRPRAAKDDNGDDGVDDATVEDEAEEEEEEGENAAQRLTTEGSGGGTVKQRRPKAKKAIVLKQFPNRQKDFVTAVAALSVHVPLRVVRRHLHDVPGYMSCWSLFAKRVRVVFRDRESLFKAKQLLDQFELTAGLRISLMLSDPLSQGNAEFVRAKEAAEAE</sequence>
<protein>
    <submittedName>
        <fullName evidence="2">Uncharacterized protein</fullName>
    </submittedName>
</protein>
<evidence type="ECO:0000313" key="3">
    <source>
        <dbReference type="Proteomes" id="UP000037923"/>
    </source>
</evidence>
<dbReference type="EMBL" id="LGTL01000020">
    <property type="protein sequence ID" value="KPA76444.1"/>
    <property type="molecule type" value="Genomic_DNA"/>
</dbReference>
<dbReference type="VEuPathDB" id="TriTrypDB:LpyrH10_20_0900"/>